<gene>
    <name evidence="1" type="ORF">PXEA_LOCUS12297</name>
</gene>
<sequence length="99" mass="10709">MSFSSVLKAAAALPRLFPPDHPDFAWVDWSGLVCRMVSRARHLSVTAAPITRPAILDGGQMLEAEMTEASITSKVGQAYLSLRSRANVCIAAKNMYVST</sequence>
<accession>A0A3S5AF27</accession>
<protein>
    <submittedName>
        <fullName evidence="1">Uncharacterized protein</fullName>
    </submittedName>
</protein>
<comment type="caution">
    <text evidence="1">The sequence shown here is derived from an EMBL/GenBank/DDBJ whole genome shotgun (WGS) entry which is preliminary data.</text>
</comment>
<name>A0A3S5AF27_9PLAT</name>
<evidence type="ECO:0000313" key="1">
    <source>
        <dbReference type="EMBL" id="VEL18857.1"/>
    </source>
</evidence>
<proteinExistence type="predicted"/>
<dbReference type="EMBL" id="CAAALY010039032">
    <property type="protein sequence ID" value="VEL18857.1"/>
    <property type="molecule type" value="Genomic_DNA"/>
</dbReference>
<dbReference type="AlphaFoldDB" id="A0A3S5AF27"/>
<organism evidence="1 2">
    <name type="scientific">Protopolystoma xenopodis</name>
    <dbReference type="NCBI Taxonomy" id="117903"/>
    <lineage>
        <taxon>Eukaryota</taxon>
        <taxon>Metazoa</taxon>
        <taxon>Spiralia</taxon>
        <taxon>Lophotrochozoa</taxon>
        <taxon>Platyhelminthes</taxon>
        <taxon>Monogenea</taxon>
        <taxon>Polyopisthocotylea</taxon>
        <taxon>Polystomatidea</taxon>
        <taxon>Polystomatidae</taxon>
        <taxon>Protopolystoma</taxon>
    </lineage>
</organism>
<dbReference type="Proteomes" id="UP000784294">
    <property type="component" value="Unassembled WGS sequence"/>
</dbReference>
<keyword evidence="2" id="KW-1185">Reference proteome</keyword>
<reference evidence="1" key="1">
    <citation type="submission" date="2018-11" db="EMBL/GenBank/DDBJ databases">
        <authorList>
            <consortium name="Pathogen Informatics"/>
        </authorList>
    </citation>
    <scope>NUCLEOTIDE SEQUENCE</scope>
</reference>
<evidence type="ECO:0000313" key="2">
    <source>
        <dbReference type="Proteomes" id="UP000784294"/>
    </source>
</evidence>